<proteinExistence type="predicted"/>
<dbReference type="Pfam" id="PF14029">
    <property type="entry name" value="DUF4244"/>
    <property type="match status" value="1"/>
</dbReference>
<sequence>MYSNGYLGGTAPAGSEAPGQDNVREIFPGAMEMAPVANRRRTTALRGLGLEAGMATAEYAIATLAAVGFAGLLVVILKSDEVRGFLLNIIRTALSF</sequence>
<dbReference type="Proteomes" id="UP000479226">
    <property type="component" value="Unassembled WGS sequence"/>
</dbReference>
<protein>
    <submittedName>
        <fullName evidence="3">DUF4244 domain-containing protein</fullName>
    </submittedName>
</protein>
<evidence type="ECO:0000256" key="2">
    <source>
        <dbReference type="SAM" id="Phobius"/>
    </source>
</evidence>
<dbReference type="EMBL" id="JAAKZI010000029">
    <property type="protein sequence ID" value="NGN84745.1"/>
    <property type="molecule type" value="Genomic_DNA"/>
</dbReference>
<dbReference type="RefSeq" id="WP_165182972.1">
    <property type="nucleotide sequence ID" value="NZ_JAAKZI010000029.1"/>
</dbReference>
<keyword evidence="2" id="KW-0812">Transmembrane</keyword>
<keyword evidence="2" id="KW-1133">Transmembrane helix</keyword>
<feature type="transmembrane region" description="Helical" evidence="2">
    <location>
        <begin position="59"/>
        <end position="77"/>
    </location>
</feature>
<dbReference type="InterPro" id="IPR025338">
    <property type="entry name" value="DUF4244"/>
</dbReference>
<organism evidence="3 4">
    <name type="scientific">Arthrobacter silviterrae</name>
    <dbReference type="NCBI Taxonomy" id="2026658"/>
    <lineage>
        <taxon>Bacteria</taxon>
        <taxon>Bacillati</taxon>
        <taxon>Actinomycetota</taxon>
        <taxon>Actinomycetes</taxon>
        <taxon>Micrococcales</taxon>
        <taxon>Micrococcaceae</taxon>
        <taxon>Arthrobacter</taxon>
    </lineage>
</organism>
<keyword evidence="4" id="KW-1185">Reference proteome</keyword>
<name>A0ABX0DH59_9MICC</name>
<evidence type="ECO:0000313" key="3">
    <source>
        <dbReference type="EMBL" id="NGN84745.1"/>
    </source>
</evidence>
<evidence type="ECO:0000313" key="4">
    <source>
        <dbReference type="Proteomes" id="UP000479226"/>
    </source>
</evidence>
<reference evidence="3 4" key="1">
    <citation type="submission" date="2020-02" db="EMBL/GenBank/DDBJ databases">
        <title>Genome sequence of the type strain DSM 27180 of Arthrobacter silviterrae.</title>
        <authorList>
            <person name="Gao J."/>
            <person name="Sun J."/>
        </authorList>
    </citation>
    <scope>NUCLEOTIDE SEQUENCE [LARGE SCALE GENOMIC DNA]</scope>
    <source>
        <strain evidence="3 4">DSM 27180</strain>
    </source>
</reference>
<comment type="caution">
    <text evidence="3">The sequence shown here is derived from an EMBL/GenBank/DDBJ whole genome shotgun (WGS) entry which is preliminary data.</text>
</comment>
<accession>A0ABX0DH59</accession>
<keyword evidence="2" id="KW-0472">Membrane</keyword>
<gene>
    <name evidence="3" type="ORF">G6N77_14965</name>
</gene>
<feature type="region of interest" description="Disordered" evidence="1">
    <location>
        <begin position="1"/>
        <end position="21"/>
    </location>
</feature>
<evidence type="ECO:0000256" key="1">
    <source>
        <dbReference type="SAM" id="MobiDB-lite"/>
    </source>
</evidence>